<dbReference type="SMART" id="SM00148">
    <property type="entry name" value="PLCXc"/>
    <property type="match status" value="1"/>
</dbReference>
<dbReference type="SMART" id="SM00149">
    <property type="entry name" value="PLCYc"/>
    <property type="match status" value="1"/>
</dbReference>
<dbReference type="EC" id="3.1.4.11" evidence="1"/>
<feature type="compositionally biased region" description="Low complexity" evidence="2">
    <location>
        <begin position="321"/>
        <end position="358"/>
    </location>
</feature>
<dbReference type="InterPro" id="IPR017946">
    <property type="entry name" value="PLC-like_Pdiesterase_TIM-brl"/>
</dbReference>
<evidence type="ECO:0000256" key="2">
    <source>
        <dbReference type="SAM" id="MobiDB-lite"/>
    </source>
</evidence>
<dbReference type="GO" id="GO:0016042">
    <property type="term" value="P:lipid catabolic process"/>
    <property type="evidence" value="ECO:0007669"/>
    <property type="project" value="UniProtKB-KW"/>
</dbReference>
<sequence length="641" mass="71038">MEKIDSLVERARDLTLRQIKEHHVGKLHETVDSHIQKIYQAICASEASKKDYLSLVQNGSGPNGQPIAETLASLDTFRAFMKDAASGAETPMKDLDVSAPISDYFVSSSHNTYLTGNQLYSDAAASAYTSVLLRGCRSVEIDVWDGEPNEPDSSDSESSSDSSSDFDNGKGKLSVTKIKEKTKSRTEALQQKSKGLSRSVSTRLARLISPKATANDAKATDAEIAGEPRVLHGHTLTKGTSFREICYAIRDSAFVTSDLPVIVSFEVHCCLEQQQIMVDIMRDAWKGLLVEVSPDLAADKLPKLADLKRKILIKTKSMPLTTAEAGTESPEATTPEEPVQEPVQQPVQQPAAAQQQKPAKPIKVLEALAKMAIYTRAYHFNHFDQPEAKVPGHIFSLSERACRDAHINHRDRLFEHNRSSFMRIYPFAFRVNSSNLDPAFCWRRGAQLVALNWQNLDKGMMLNHGMFAGTAGWVLKPDGYRSSKPTADLIHRRTLNLVLEVFAAQDLSLPPGELKEKGFKPYVNCQLHVEEPDGPVAAGRDDASSDSEKSSFRRCTKSSSGVNPDFKGQKLVFPTVTGVVEELSFVRFKIKDDEIVRDSLAAWACIRLDRLREGYRFVHLYDCTGEKKGGILLVRVTKQAL</sequence>
<dbReference type="CDD" id="cd08598">
    <property type="entry name" value="PI-PLC1c_yeast"/>
    <property type="match status" value="1"/>
</dbReference>
<dbReference type="PRINTS" id="PR00390">
    <property type="entry name" value="PHPHLIPASEC"/>
</dbReference>
<name>A0A9W9SI47_9EURO</name>
<accession>A0A9W9SI47</accession>
<feature type="region of interest" description="Disordered" evidence="2">
    <location>
        <begin position="320"/>
        <end position="358"/>
    </location>
</feature>
<feature type="compositionally biased region" description="Polar residues" evidence="2">
    <location>
        <begin position="187"/>
        <end position="197"/>
    </location>
</feature>
<dbReference type="GO" id="GO:0004435">
    <property type="term" value="F:phosphatidylinositol-4,5-bisphosphate phospholipase C activity"/>
    <property type="evidence" value="ECO:0007669"/>
    <property type="project" value="UniProtKB-EC"/>
</dbReference>
<dbReference type="PANTHER" id="PTHR10336">
    <property type="entry name" value="PHOSPHOINOSITIDE-SPECIFIC PHOSPHOLIPASE C FAMILY PROTEIN"/>
    <property type="match status" value="1"/>
</dbReference>
<dbReference type="Gene3D" id="2.60.40.150">
    <property type="entry name" value="C2 domain"/>
    <property type="match status" value="1"/>
</dbReference>
<reference evidence="4" key="2">
    <citation type="journal article" date="2023" name="IMA Fungus">
        <title>Comparative genomic study of the Penicillium genus elucidates a diverse pangenome and 15 lateral gene transfer events.</title>
        <authorList>
            <person name="Petersen C."/>
            <person name="Sorensen T."/>
            <person name="Nielsen M.R."/>
            <person name="Sondergaard T.E."/>
            <person name="Sorensen J.L."/>
            <person name="Fitzpatrick D.A."/>
            <person name="Frisvad J.C."/>
            <person name="Nielsen K.L."/>
        </authorList>
    </citation>
    <scope>NUCLEOTIDE SEQUENCE</scope>
    <source>
        <strain evidence="4">IBT 29864</strain>
    </source>
</reference>
<dbReference type="AlphaFoldDB" id="A0A9W9SI47"/>
<feature type="region of interest" description="Disordered" evidence="2">
    <location>
        <begin position="143"/>
        <end position="197"/>
    </location>
</feature>
<proteinExistence type="predicted"/>
<dbReference type="PROSITE" id="PS50007">
    <property type="entry name" value="PIPLC_X_DOMAIN"/>
    <property type="match status" value="1"/>
</dbReference>
<evidence type="ECO:0000256" key="1">
    <source>
        <dbReference type="RuleBase" id="RU361133"/>
    </source>
</evidence>
<organism evidence="4 5">
    <name type="scientific">Penicillium cataractarum</name>
    <dbReference type="NCBI Taxonomy" id="2100454"/>
    <lineage>
        <taxon>Eukaryota</taxon>
        <taxon>Fungi</taxon>
        <taxon>Dikarya</taxon>
        <taxon>Ascomycota</taxon>
        <taxon>Pezizomycotina</taxon>
        <taxon>Eurotiomycetes</taxon>
        <taxon>Eurotiomycetidae</taxon>
        <taxon>Eurotiales</taxon>
        <taxon>Aspergillaceae</taxon>
        <taxon>Penicillium</taxon>
    </lineage>
</organism>
<dbReference type="EMBL" id="JAPZBS010000004">
    <property type="protein sequence ID" value="KAJ5377704.1"/>
    <property type="molecule type" value="Genomic_DNA"/>
</dbReference>
<feature type="compositionally biased region" description="Acidic residues" evidence="2">
    <location>
        <begin position="143"/>
        <end position="155"/>
    </location>
</feature>
<dbReference type="GO" id="GO:0051209">
    <property type="term" value="P:release of sequestered calcium ion into cytosol"/>
    <property type="evidence" value="ECO:0007669"/>
    <property type="project" value="TreeGrafter"/>
</dbReference>
<keyword evidence="1" id="KW-0443">Lipid metabolism</keyword>
<dbReference type="RefSeq" id="XP_056556567.1">
    <property type="nucleotide sequence ID" value="XM_056698042.1"/>
</dbReference>
<protein>
    <recommendedName>
        <fullName evidence="1">Phosphoinositide phospholipase C</fullName>
        <ecNumber evidence="1">3.1.4.11</ecNumber>
    </recommendedName>
</protein>
<dbReference type="OrthoDB" id="269822at2759"/>
<dbReference type="Gene3D" id="3.20.20.190">
    <property type="entry name" value="Phosphatidylinositol (PI) phosphodiesterase"/>
    <property type="match status" value="1"/>
</dbReference>
<dbReference type="InterPro" id="IPR035892">
    <property type="entry name" value="C2_domain_sf"/>
</dbReference>
<dbReference type="InterPro" id="IPR001711">
    <property type="entry name" value="PLipase_C_Pinositol-sp_Y"/>
</dbReference>
<dbReference type="GeneID" id="81437221"/>
<dbReference type="Pfam" id="PF00387">
    <property type="entry name" value="PI-PLC-Y"/>
    <property type="match status" value="1"/>
</dbReference>
<gene>
    <name evidence="4" type="ORF">N7496_005113</name>
</gene>
<keyword evidence="1" id="KW-0442">Lipid degradation</keyword>
<comment type="catalytic activity">
    <reaction evidence="1">
        <text>a 1,2-diacyl-sn-glycero-3-phospho-(1D-myo-inositol-4,5-bisphosphate) + H2O = 1D-myo-inositol 1,4,5-trisphosphate + a 1,2-diacyl-sn-glycerol + H(+)</text>
        <dbReference type="Rhea" id="RHEA:33179"/>
        <dbReference type="ChEBI" id="CHEBI:15377"/>
        <dbReference type="ChEBI" id="CHEBI:15378"/>
        <dbReference type="ChEBI" id="CHEBI:17815"/>
        <dbReference type="ChEBI" id="CHEBI:58456"/>
        <dbReference type="ChEBI" id="CHEBI:203600"/>
        <dbReference type="EC" id="3.1.4.11"/>
    </reaction>
</comment>
<dbReference type="InterPro" id="IPR000909">
    <property type="entry name" value="PLipase_C_PInositol-sp_X_dom"/>
</dbReference>
<dbReference type="Proteomes" id="UP001147782">
    <property type="component" value="Unassembled WGS sequence"/>
</dbReference>
<dbReference type="CDD" id="cd00275">
    <property type="entry name" value="C2_PLC_like"/>
    <property type="match status" value="1"/>
</dbReference>
<evidence type="ECO:0000259" key="3">
    <source>
        <dbReference type="PROSITE" id="PS50008"/>
    </source>
</evidence>
<keyword evidence="1" id="KW-0378">Hydrolase</keyword>
<evidence type="ECO:0000313" key="4">
    <source>
        <dbReference type="EMBL" id="KAJ5377704.1"/>
    </source>
</evidence>
<feature type="region of interest" description="Disordered" evidence="2">
    <location>
        <begin position="533"/>
        <end position="561"/>
    </location>
</feature>
<feature type="compositionally biased region" description="Basic and acidic residues" evidence="2">
    <location>
        <begin position="539"/>
        <end position="551"/>
    </location>
</feature>
<feature type="compositionally biased region" description="Basic and acidic residues" evidence="2">
    <location>
        <begin position="177"/>
        <end position="186"/>
    </location>
</feature>
<evidence type="ECO:0000313" key="5">
    <source>
        <dbReference type="Proteomes" id="UP001147782"/>
    </source>
</evidence>
<dbReference type="InterPro" id="IPR001192">
    <property type="entry name" value="PI-PLC_fam"/>
</dbReference>
<dbReference type="PROSITE" id="PS50008">
    <property type="entry name" value="PIPLC_Y_DOMAIN"/>
    <property type="match status" value="1"/>
</dbReference>
<feature type="compositionally biased region" description="Low complexity" evidence="2">
    <location>
        <begin position="156"/>
        <end position="165"/>
    </location>
</feature>
<dbReference type="Pfam" id="PF00388">
    <property type="entry name" value="PI-PLC-X"/>
    <property type="match status" value="1"/>
</dbReference>
<reference evidence="4" key="1">
    <citation type="submission" date="2022-11" db="EMBL/GenBank/DDBJ databases">
        <authorList>
            <person name="Petersen C."/>
        </authorList>
    </citation>
    <scope>NUCLEOTIDE SEQUENCE</scope>
    <source>
        <strain evidence="4">IBT 29864</strain>
    </source>
</reference>
<dbReference type="GO" id="GO:0048015">
    <property type="term" value="P:phosphatidylinositol-mediated signaling"/>
    <property type="evidence" value="ECO:0007669"/>
    <property type="project" value="TreeGrafter"/>
</dbReference>
<feature type="domain" description="PI-PLC Y-box" evidence="3">
    <location>
        <begin position="368"/>
        <end position="481"/>
    </location>
</feature>
<keyword evidence="5" id="KW-1185">Reference proteome</keyword>
<dbReference type="PANTHER" id="PTHR10336:SF82">
    <property type="entry name" value="PHOSPHOINOSITIDE PHOSPHOLIPASE C"/>
    <property type="match status" value="1"/>
</dbReference>
<comment type="caution">
    <text evidence="4">The sequence shown here is derived from an EMBL/GenBank/DDBJ whole genome shotgun (WGS) entry which is preliminary data.</text>
</comment>
<dbReference type="SUPFAM" id="SSF49562">
    <property type="entry name" value="C2 domain (Calcium/lipid-binding domain, CaLB)"/>
    <property type="match status" value="1"/>
</dbReference>
<dbReference type="SUPFAM" id="SSF51695">
    <property type="entry name" value="PLC-like phosphodiesterases"/>
    <property type="match status" value="1"/>
</dbReference>